<evidence type="ECO:0000256" key="1">
    <source>
        <dbReference type="ARBA" id="ARBA00023125"/>
    </source>
</evidence>
<keyword evidence="4" id="KW-1185">Reference proteome</keyword>
<dbReference type="SUPFAM" id="SSF47413">
    <property type="entry name" value="lambda repressor-like DNA-binding domains"/>
    <property type="match status" value="1"/>
</dbReference>
<dbReference type="Proteomes" id="UP001269267">
    <property type="component" value="Unassembled WGS sequence"/>
</dbReference>
<dbReference type="RefSeq" id="WP_310540225.1">
    <property type="nucleotide sequence ID" value="NZ_JARWAI010000009.1"/>
</dbReference>
<evidence type="ECO:0000259" key="2">
    <source>
        <dbReference type="Pfam" id="PF01381"/>
    </source>
</evidence>
<proteinExistence type="predicted"/>
<accession>A0ABU1GEG3</accession>
<dbReference type="InterPro" id="IPR013430">
    <property type="entry name" value="Toxin_antidote_HigA"/>
</dbReference>
<dbReference type="CDD" id="cd00093">
    <property type="entry name" value="HTH_XRE"/>
    <property type="match status" value="1"/>
</dbReference>
<evidence type="ECO:0000313" key="3">
    <source>
        <dbReference type="EMBL" id="MDR5875870.1"/>
    </source>
</evidence>
<name>A0ABU1GEG3_9GAMM</name>
<dbReference type="PANTHER" id="PTHR36924">
    <property type="entry name" value="ANTITOXIN HIGA-1"/>
    <property type="match status" value="1"/>
</dbReference>
<organism evidence="3 4">
    <name type="scientific">Vreelandella gomseomensis</name>
    <dbReference type="NCBI Taxonomy" id="370766"/>
    <lineage>
        <taxon>Bacteria</taxon>
        <taxon>Pseudomonadati</taxon>
        <taxon>Pseudomonadota</taxon>
        <taxon>Gammaproteobacteria</taxon>
        <taxon>Oceanospirillales</taxon>
        <taxon>Halomonadaceae</taxon>
        <taxon>Vreelandella</taxon>
    </lineage>
</organism>
<dbReference type="InterPro" id="IPR001387">
    <property type="entry name" value="Cro/C1-type_HTH"/>
</dbReference>
<comment type="caution">
    <text evidence="3">The sequence shown here is derived from an EMBL/GenBank/DDBJ whole genome shotgun (WGS) entry which is preliminary data.</text>
</comment>
<evidence type="ECO:0000313" key="4">
    <source>
        <dbReference type="Proteomes" id="UP001269267"/>
    </source>
</evidence>
<reference evidence="3 4" key="1">
    <citation type="submission" date="2023-04" db="EMBL/GenBank/DDBJ databases">
        <title>A long-awaited taxogenomic arrangement of the family Halomonadaceae.</title>
        <authorList>
            <person name="De La Haba R."/>
            <person name="Chuvochina M."/>
            <person name="Wittouck S."/>
            <person name="Arahal D.R."/>
            <person name="Sanchez-Porro C."/>
            <person name="Hugenholtz P."/>
            <person name="Ventosa A."/>
        </authorList>
    </citation>
    <scope>NUCLEOTIDE SEQUENCE [LARGE SCALE GENOMIC DNA]</scope>
    <source>
        <strain evidence="3 4">DSM 18042</strain>
    </source>
</reference>
<gene>
    <name evidence="3" type="ORF">QC815_13185</name>
</gene>
<protein>
    <submittedName>
        <fullName evidence="3">HigA family addiction module antitoxin</fullName>
    </submittedName>
</protein>
<dbReference type="Gene3D" id="1.10.260.40">
    <property type="entry name" value="lambda repressor-like DNA-binding domains"/>
    <property type="match status" value="1"/>
</dbReference>
<keyword evidence="1" id="KW-0238">DNA-binding</keyword>
<dbReference type="InterPro" id="IPR010982">
    <property type="entry name" value="Lambda_DNA-bd_dom_sf"/>
</dbReference>
<sequence>MVSTGSVATIAQPLDIRIKNIVHDDDDDDDDEDNVMTMMNPPHPGSLLRRRIVPALGLNVTDFSKKLGMSRTAVSRVLHEHASISPDFAVRLEHGGIGNAKHWMTMQTNYDLWQAEHKEQNHIERIAVV</sequence>
<feature type="domain" description="HTH cro/C1-type" evidence="2">
    <location>
        <begin position="51"/>
        <end position="93"/>
    </location>
</feature>
<dbReference type="PANTHER" id="PTHR36924:SF1">
    <property type="entry name" value="ANTITOXIN HIGA-1"/>
    <property type="match status" value="1"/>
</dbReference>
<dbReference type="Pfam" id="PF01381">
    <property type="entry name" value="HTH_3"/>
    <property type="match status" value="1"/>
</dbReference>
<dbReference type="NCBIfam" id="TIGR02607">
    <property type="entry name" value="antidote_HigA"/>
    <property type="match status" value="1"/>
</dbReference>
<dbReference type="EMBL" id="JARWAI010000009">
    <property type="protein sequence ID" value="MDR5875870.1"/>
    <property type="molecule type" value="Genomic_DNA"/>
</dbReference>